<dbReference type="Pfam" id="PF00376">
    <property type="entry name" value="MerR"/>
    <property type="match status" value="1"/>
</dbReference>
<protein>
    <submittedName>
        <fullName evidence="5">Cu(I)-responsive transcriptional regulator/Hg(II)-responsive transcriptional regulator,TIGR02051</fullName>
    </submittedName>
</protein>
<dbReference type="AlphaFoldDB" id="A0A318E1W3"/>
<dbReference type="CDD" id="cd04770">
    <property type="entry name" value="HTH_HMRTR"/>
    <property type="match status" value="1"/>
</dbReference>
<evidence type="ECO:0000313" key="5">
    <source>
        <dbReference type="EMBL" id="PXV63714.1"/>
    </source>
</evidence>
<dbReference type="GO" id="GO:0003700">
    <property type="term" value="F:DNA-binding transcription factor activity"/>
    <property type="evidence" value="ECO:0007669"/>
    <property type="project" value="InterPro"/>
</dbReference>
<dbReference type="InterPro" id="IPR015358">
    <property type="entry name" value="Tscrpt_reg_MerR_DNA-bd"/>
</dbReference>
<keyword evidence="3" id="KW-0804">Transcription</keyword>
<dbReference type="PROSITE" id="PS50937">
    <property type="entry name" value="HTH_MERR_2"/>
    <property type="match status" value="1"/>
</dbReference>
<dbReference type="InterPro" id="IPR009061">
    <property type="entry name" value="DNA-bd_dom_put_sf"/>
</dbReference>
<feature type="domain" description="HTH merR-type" evidence="4">
    <location>
        <begin position="7"/>
        <end position="76"/>
    </location>
</feature>
<dbReference type="EMBL" id="QICN01000015">
    <property type="protein sequence ID" value="PXV63714.1"/>
    <property type="molecule type" value="Genomic_DNA"/>
</dbReference>
<evidence type="ECO:0000259" key="4">
    <source>
        <dbReference type="PROSITE" id="PS50937"/>
    </source>
</evidence>
<gene>
    <name evidence="5" type="ORF">C8D93_11523</name>
</gene>
<dbReference type="GO" id="GO:0003677">
    <property type="term" value="F:DNA binding"/>
    <property type="evidence" value="ECO:0007669"/>
    <property type="project" value="UniProtKB-KW"/>
</dbReference>
<dbReference type="SUPFAM" id="SSF46955">
    <property type="entry name" value="Putative DNA-binding domain"/>
    <property type="match status" value="1"/>
</dbReference>
<evidence type="ECO:0000256" key="3">
    <source>
        <dbReference type="ARBA" id="ARBA00023163"/>
    </source>
</evidence>
<dbReference type="PANTHER" id="PTHR30204">
    <property type="entry name" value="REDOX-CYCLING DRUG-SENSING TRANSCRIPTIONAL ACTIVATOR SOXR"/>
    <property type="match status" value="1"/>
</dbReference>
<accession>A0A318E1W3</accession>
<dbReference type="RefSeq" id="WP_110266855.1">
    <property type="nucleotide sequence ID" value="NZ_CAKZQT010000014.1"/>
</dbReference>
<organism evidence="5 6">
    <name type="scientific">Sinimarinibacterium flocculans</name>
    <dbReference type="NCBI Taxonomy" id="985250"/>
    <lineage>
        <taxon>Bacteria</taxon>
        <taxon>Pseudomonadati</taxon>
        <taxon>Pseudomonadota</taxon>
        <taxon>Gammaproteobacteria</taxon>
        <taxon>Nevskiales</taxon>
        <taxon>Nevskiaceae</taxon>
        <taxon>Sinimarinibacterium</taxon>
    </lineage>
</organism>
<keyword evidence="6" id="KW-1185">Reference proteome</keyword>
<evidence type="ECO:0000313" key="6">
    <source>
        <dbReference type="Proteomes" id="UP000248330"/>
    </source>
</evidence>
<proteinExistence type="predicted"/>
<evidence type="ECO:0000256" key="1">
    <source>
        <dbReference type="ARBA" id="ARBA00023015"/>
    </source>
</evidence>
<sequence length="140" mass="15690">MSNASDVLTVGQLAKRAGVGVPTIRFYERRGLLPSPARRASGYRQFAPDCVQRVRFIRHAQELGFSLREVQELLSLSMDPHKSCADVRERAAAKVADIEGRLASLKRMRTVLTRLMKRCPGDGPTEACPILMTMEPEHER</sequence>
<reference evidence="5 6" key="1">
    <citation type="submission" date="2018-04" db="EMBL/GenBank/DDBJ databases">
        <title>Genomic Encyclopedia of Type Strains, Phase IV (KMG-IV): sequencing the most valuable type-strain genomes for metagenomic binning, comparative biology and taxonomic classification.</title>
        <authorList>
            <person name="Goeker M."/>
        </authorList>
    </citation>
    <scope>NUCLEOTIDE SEQUENCE [LARGE SCALE GENOMIC DNA]</scope>
    <source>
        <strain evidence="5 6">DSM 104150</strain>
    </source>
</reference>
<evidence type="ECO:0000256" key="2">
    <source>
        <dbReference type="ARBA" id="ARBA00023125"/>
    </source>
</evidence>
<dbReference type="Proteomes" id="UP000248330">
    <property type="component" value="Unassembled WGS sequence"/>
</dbReference>
<dbReference type="OrthoDB" id="9808480at2"/>
<dbReference type="PANTHER" id="PTHR30204:SF94">
    <property type="entry name" value="HEAVY METAL-DEPENDENT TRANSCRIPTIONAL REGULATOR HI_0293-RELATED"/>
    <property type="match status" value="1"/>
</dbReference>
<dbReference type="Gene3D" id="1.10.1660.10">
    <property type="match status" value="1"/>
</dbReference>
<name>A0A318E1W3_9GAMM</name>
<keyword evidence="1" id="KW-0805">Transcription regulation</keyword>
<dbReference type="SMART" id="SM00422">
    <property type="entry name" value="HTH_MERR"/>
    <property type="match status" value="1"/>
</dbReference>
<dbReference type="PRINTS" id="PR00040">
    <property type="entry name" value="HTHMERR"/>
</dbReference>
<dbReference type="InterPro" id="IPR000551">
    <property type="entry name" value="MerR-type_HTH_dom"/>
</dbReference>
<dbReference type="Pfam" id="PF09278">
    <property type="entry name" value="MerR-DNA-bind"/>
    <property type="match status" value="1"/>
</dbReference>
<comment type="caution">
    <text evidence="5">The sequence shown here is derived from an EMBL/GenBank/DDBJ whole genome shotgun (WGS) entry which is preliminary data.</text>
</comment>
<keyword evidence="2" id="KW-0238">DNA-binding</keyword>
<dbReference type="InterPro" id="IPR047057">
    <property type="entry name" value="MerR_fam"/>
</dbReference>